<accession>A0A7W4WFP4</accession>
<gene>
    <name evidence="1" type="ORF">FHS09_004227</name>
</gene>
<proteinExistence type="predicted"/>
<name>A0A7W4WFP4_9GAMM</name>
<dbReference type="EMBL" id="JACHWZ010000029">
    <property type="protein sequence ID" value="MBB3063369.1"/>
    <property type="molecule type" value="Genomic_DNA"/>
</dbReference>
<keyword evidence="2" id="KW-1185">Reference proteome</keyword>
<reference evidence="1 2" key="1">
    <citation type="submission" date="2020-08" db="EMBL/GenBank/DDBJ databases">
        <title>Genomic Encyclopedia of Type Strains, Phase III (KMG-III): the genomes of soil and plant-associated and newly described type strains.</title>
        <authorList>
            <person name="Whitman W."/>
        </authorList>
    </citation>
    <scope>NUCLEOTIDE SEQUENCE [LARGE SCALE GENOMIC DNA]</scope>
    <source>
        <strain evidence="1 2">CECT 8799</strain>
    </source>
</reference>
<dbReference type="AlphaFoldDB" id="A0A7W4WFP4"/>
<comment type="caution">
    <text evidence="1">The sequence shown here is derived from an EMBL/GenBank/DDBJ whole genome shotgun (WGS) entry which is preliminary data.</text>
</comment>
<evidence type="ECO:0000313" key="2">
    <source>
        <dbReference type="Proteomes" id="UP000535937"/>
    </source>
</evidence>
<evidence type="ECO:0000313" key="1">
    <source>
        <dbReference type="EMBL" id="MBB3063369.1"/>
    </source>
</evidence>
<dbReference type="Proteomes" id="UP000535937">
    <property type="component" value="Unassembled WGS sequence"/>
</dbReference>
<dbReference type="RefSeq" id="WP_183463481.1">
    <property type="nucleotide sequence ID" value="NZ_JACHWZ010000029.1"/>
</dbReference>
<organism evidence="1 2">
    <name type="scientific">Microbulbifer rhizosphaerae</name>
    <dbReference type="NCBI Taxonomy" id="1562603"/>
    <lineage>
        <taxon>Bacteria</taxon>
        <taxon>Pseudomonadati</taxon>
        <taxon>Pseudomonadota</taxon>
        <taxon>Gammaproteobacteria</taxon>
        <taxon>Cellvibrionales</taxon>
        <taxon>Microbulbiferaceae</taxon>
        <taxon>Microbulbifer</taxon>
    </lineage>
</organism>
<protein>
    <submittedName>
        <fullName evidence="1">Uncharacterized protein</fullName>
    </submittedName>
</protein>
<sequence length="293" mass="31583">MKGREVIRMSSKHRLYPGAHLVASLTLWAALVVPGLAQSSGYWSAVPNVQLADTLTINAVTALNDFGICEKGHEKLPGVNFCIEAYSQIAIEDGHYLVSSQHNQHCAAGFAYPYAGSTICVAENLALALVDGQLTLVEQQCPSGFVAFGNKSGCTPAGQAPDETQLSDNPARCRLGYMQVDGYSICVANTIALRTSSEQSFGIDPSAEVCRRGRERVQRGGFCVPIHNAVQCEPRRDSTTAHLQAVCFVNSEDRECNLENVYTEEQLILDSGDLGLKAVDIFMCSLGPGRIIP</sequence>